<dbReference type="CDD" id="cd10456">
    <property type="entry name" value="GIY-YIG_UPF0213"/>
    <property type="match status" value="1"/>
</dbReference>
<dbReference type="PANTHER" id="PTHR34477">
    <property type="entry name" value="UPF0213 PROTEIN YHBQ"/>
    <property type="match status" value="1"/>
</dbReference>
<keyword evidence="4" id="KW-1185">Reference proteome</keyword>
<sequence>MDQYLVYILRCHDGSFYTGFTNDLERRLNEHNIGANFNCYTFKRRPLELLFIQKFEDVIQAIVYEKKLKGWSRLKKQSLVDGDFDRLKILAECRNATHHKYKPE</sequence>
<evidence type="ECO:0000313" key="4">
    <source>
        <dbReference type="Proteomes" id="UP001139226"/>
    </source>
</evidence>
<comment type="similarity">
    <text evidence="1">Belongs to the UPF0213 family.</text>
</comment>
<evidence type="ECO:0000256" key="1">
    <source>
        <dbReference type="ARBA" id="ARBA00007435"/>
    </source>
</evidence>
<dbReference type="InterPro" id="IPR000305">
    <property type="entry name" value="GIY-YIG_endonuc"/>
</dbReference>
<dbReference type="SUPFAM" id="SSF82771">
    <property type="entry name" value="GIY-YIG endonuclease"/>
    <property type="match status" value="1"/>
</dbReference>
<proteinExistence type="inferred from homology"/>
<feature type="domain" description="GIY-YIG" evidence="2">
    <location>
        <begin position="2"/>
        <end position="78"/>
    </location>
</feature>
<dbReference type="Pfam" id="PF01541">
    <property type="entry name" value="GIY-YIG"/>
    <property type="match status" value="1"/>
</dbReference>
<dbReference type="Gene3D" id="3.40.1440.10">
    <property type="entry name" value="GIY-YIG endonuclease"/>
    <property type="match status" value="1"/>
</dbReference>
<dbReference type="EMBL" id="JAKVTV010000001">
    <property type="protein sequence ID" value="MCH4821951.1"/>
    <property type="molecule type" value="Genomic_DNA"/>
</dbReference>
<dbReference type="InterPro" id="IPR050190">
    <property type="entry name" value="UPF0213_domain"/>
</dbReference>
<dbReference type="Proteomes" id="UP001139226">
    <property type="component" value="Unassembled WGS sequence"/>
</dbReference>
<dbReference type="RefSeq" id="WP_240712075.1">
    <property type="nucleotide sequence ID" value="NZ_JAKVTV010000001.1"/>
</dbReference>
<evidence type="ECO:0000259" key="2">
    <source>
        <dbReference type="PROSITE" id="PS50164"/>
    </source>
</evidence>
<protein>
    <submittedName>
        <fullName evidence="3">GIY-YIG nuclease family protein</fullName>
    </submittedName>
</protein>
<reference evidence="3" key="1">
    <citation type="submission" date="2022-03" db="EMBL/GenBank/DDBJ databases">
        <title>Gramella crocea sp. nov., isolated from activated sludge of a seafood processing plant.</title>
        <authorList>
            <person name="Zhang X."/>
        </authorList>
    </citation>
    <scope>NUCLEOTIDE SEQUENCE</scope>
    <source>
        <strain evidence="3">YJ019</strain>
    </source>
</reference>
<dbReference type="AlphaFoldDB" id="A0A9X2A9D1"/>
<dbReference type="InterPro" id="IPR035901">
    <property type="entry name" value="GIY-YIG_endonuc_sf"/>
</dbReference>
<dbReference type="PANTHER" id="PTHR34477:SF1">
    <property type="entry name" value="UPF0213 PROTEIN YHBQ"/>
    <property type="match status" value="1"/>
</dbReference>
<organism evidence="3 4">
    <name type="scientific">Christiangramia lutea</name>
    <dbReference type="NCBI Taxonomy" id="1607951"/>
    <lineage>
        <taxon>Bacteria</taxon>
        <taxon>Pseudomonadati</taxon>
        <taxon>Bacteroidota</taxon>
        <taxon>Flavobacteriia</taxon>
        <taxon>Flavobacteriales</taxon>
        <taxon>Flavobacteriaceae</taxon>
        <taxon>Christiangramia</taxon>
    </lineage>
</organism>
<dbReference type="SMART" id="SM00465">
    <property type="entry name" value="GIYc"/>
    <property type="match status" value="1"/>
</dbReference>
<comment type="caution">
    <text evidence="3">The sequence shown here is derived from an EMBL/GenBank/DDBJ whole genome shotgun (WGS) entry which is preliminary data.</text>
</comment>
<gene>
    <name evidence="3" type="ORF">ML462_02095</name>
</gene>
<evidence type="ECO:0000313" key="3">
    <source>
        <dbReference type="EMBL" id="MCH4821951.1"/>
    </source>
</evidence>
<name>A0A9X2A9D1_9FLAO</name>
<dbReference type="PROSITE" id="PS50164">
    <property type="entry name" value="GIY_YIG"/>
    <property type="match status" value="1"/>
</dbReference>
<accession>A0A9X2A9D1</accession>